<evidence type="ECO:0000256" key="5">
    <source>
        <dbReference type="SAM" id="MobiDB-lite"/>
    </source>
</evidence>
<proteinExistence type="predicted"/>
<evidence type="ECO:0000256" key="3">
    <source>
        <dbReference type="ARBA" id="ARBA00022827"/>
    </source>
</evidence>
<dbReference type="InterPro" id="IPR023753">
    <property type="entry name" value="FAD/NAD-binding_dom"/>
</dbReference>
<comment type="caution">
    <text evidence="7">The sequence shown here is derived from an EMBL/GenBank/DDBJ whole genome shotgun (WGS) entry which is preliminary data.</text>
</comment>
<comment type="cofactor">
    <cofactor evidence="1">
        <name>FAD</name>
        <dbReference type="ChEBI" id="CHEBI:57692"/>
    </cofactor>
</comment>
<feature type="domain" description="FAD/NAD(P)-binding" evidence="6">
    <location>
        <begin position="98"/>
        <end position="379"/>
    </location>
</feature>
<evidence type="ECO:0000313" key="7">
    <source>
        <dbReference type="EMBL" id="RFO97530.1"/>
    </source>
</evidence>
<accession>A0A3E1RFZ1</accession>
<dbReference type="InterPro" id="IPR051169">
    <property type="entry name" value="NADH-Q_oxidoreductase"/>
</dbReference>
<evidence type="ECO:0000259" key="6">
    <source>
        <dbReference type="Pfam" id="PF07992"/>
    </source>
</evidence>
<dbReference type="Gene3D" id="3.50.50.100">
    <property type="match status" value="1"/>
</dbReference>
<dbReference type="InterPro" id="IPR036188">
    <property type="entry name" value="FAD/NAD-bd_sf"/>
</dbReference>
<keyword evidence="8" id="KW-1185">Reference proteome</keyword>
<evidence type="ECO:0000256" key="2">
    <source>
        <dbReference type="ARBA" id="ARBA00022630"/>
    </source>
</evidence>
<reference evidence="7 8" key="1">
    <citation type="submission" date="2018-05" db="EMBL/GenBank/DDBJ databases">
        <title>Rhodoferax soyangensis sp.nov., isolated from an oligotrophic freshwater lake.</title>
        <authorList>
            <person name="Park M."/>
        </authorList>
    </citation>
    <scope>NUCLEOTIDE SEQUENCE [LARGE SCALE GENOMIC DNA]</scope>
    <source>
        <strain evidence="7 8">IMCC26218</strain>
    </source>
</reference>
<dbReference type="GO" id="GO:0003955">
    <property type="term" value="F:NAD(P)H dehydrogenase (quinone) activity"/>
    <property type="evidence" value="ECO:0007669"/>
    <property type="project" value="TreeGrafter"/>
</dbReference>
<keyword evidence="3" id="KW-0274">FAD</keyword>
<evidence type="ECO:0000256" key="4">
    <source>
        <dbReference type="ARBA" id="ARBA00023002"/>
    </source>
</evidence>
<name>A0A3E1RFZ1_9BURK</name>
<protein>
    <submittedName>
        <fullName evidence="7">Pyridine nucleotide-disulfide oxidoreductase</fullName>
    </submittedName>
</protein>
<keyword evidence="2" id="KW-0285">Flavoprotein</keyword>
<sequence>MGQGADGAGQGPHSGRDHCGRTGRRALGRIRAGHAAWPGAEQDSGHGAQLPHPGRGQQIRRRPVAPCPPARRPVALGPALPRLEAGLSTAAAKGPARQLLLLGAGHAHVQVLAQMAQAPWTGAQITLIAPYDRQLYSGMVPGFVAGHYALDDCVIPLQPLVQRSGIRWLQRSVSALDAQAQTVQLDDGSVLHYDWLSINTGPVQNRALIEQSLPGAREHALFIRPIEAFGALWPQVVQMGQSRALRIAVVGAGAAGMELAMAMRHCLPGAAITLLCGDVPLGAGYNAGVQAKLRAALLKRKITLLPDSAAGLRSGEILLASGASLACDVPVLTVGAQAPAWLQPSGLALDAQGFVAVDACQRSTSHAQVFAAGDVSSRVDRTLARSGVYAVRAGPALATNLAATLAGQLLLEHQPPQHTLNLISCGDHFAIASWGEHSAQGRWVWWLKDWIDRRFLARYRL</sequence>
<organism evidence="7 8">
    <name type="scientific">Rhodoferax lacus</name>
    <dbReference type="NCBI Taxonomy" id="2184758"/>
    <lineage>
        <taxon>Bacteria</taxon>
        <taxon>Pseudomonadati</taxon>
        <taxon>Pseudomonadota</taxon>
        <taxon>Betaproteobacteria</taxon>
        <taxon>Burkholderiales</taxon>
        <taxon>Comamonadaceae</taxon>
        <taxon>Rhodoferax</taxon>
    </lineage>
</organism>
<gene>
    <name evidence="7" type="ORF">DIC66_06565</name>
</gene>
<dbReference type="GO" id="GO:0019646">
    <property type="term" value="P:aerobic electron transport chain"/>
    <property type="evidence" value="ECO:0007669"/>
    <property type="project" value="TreeGrafter"/>
</dbReference>
<dbReference type="AlphaFoldDB" id="A0A3E1RFZ1"/>
<feature type="region of interest" description="Disordered" evidence="5">
    <location>
        <begin position="1"/>
        <end position="22"/>
    </location>
</feature>
<dbReference type="PANTHER" id="PTHR42913">
    <property type="entry name" value="APOPTOSIS-INDUCING FACTOR 1"/>
    <property type="match status" value="1"/>
</dbReference>
<dbReference type="PANTHER" id="PTHR42913:SF9">
    <property type="entry name" value="SLR1591 PROTEIN"/>
    <property type="match status" value="1"/>
</dbReference>
<feature type="region of interest" description="Disordered" evidence="5">
    <location>
        <begin position="37"/>
        <end position="75"/>
    </location>
</feature>
<dbReference type="Pfam" id="PF07992">
    <property type="entry name" value="Pyr_redox_2"/>
    <property type="match status" value="1"/>
</dbReference>
<evidence type="ECO:0000313" key="8">
    <source>
        <dbReference type="Proteomes" id="UP000260665"/>
    </source>
</evidence>
<dbReference type="EMBL" id="QFZK01000003">
    <property type="protein sequence ID" value="RFO97530.1"/>
    <property type="molecule type" value="Genomic_DNA"/>
</dbReference>
<feature type="compositionally biased region" description="Gly residues" evidence="5">
    <location>
        <begin position="1"/>
        <end position="12"/>
    </location>
</feature>
<keyword evidence="4" id="KW-0560">Oxidoreductase</keyword>
<dbReference type="SUPFAM" id="SSF51905">
    <property type="entry name" value="FAD/NAD(P)-binding domain"/>
    <property type="match status" value="2"/>
</dbReference>
<dbReference type="InterPro" id="IPR017584">
    <property type="entry name" value="Pyridine_nucleo_diS_OxRdtase_N"/>
</dbReference>
<evidence type="ECO:0000256" key="1">
    <source>
        <dbReference type="ARBA" id="ARBA00001974"/>
    </source>
</evidence>
<dbReference type="PRINTS" id="PR00368">
    <property type="entry name" value="FADPNR"/>
</dbReference>
<dbReference type="NCBIfam" id="TIGR03169">
    <property type="entry name" value="Nterm_to_SelD"/>
    <property type="match status" value="1"/>
</dbReference>
<dbReference type="Proteomes" id="UP000260665">
    <property type="component" value="Unassembled WGS sequence"/>
</dbReference>